<comment type="caution">
    <text evidence="3">The sequence shown here is derived from an EMBL/GenBank/DDBJ whole genome shotgun (WGS) entry which is preliminary data.</text>
</comment>
<evidence type="ECO:0000259" key="2">
    <source>
        <dbReference type="Pfam" id="PF13439"/>
    </source>
</evidence>
<dbReference type="GO" id="GO:0016757">
    <property type="term" value="F:glycosyltransferase activity"/>
    <property type="evidence" value="ECO:0007669"/>
    <property type="project" value="TreeGrafter"/>
</dbReference>
<keyword evidence="4" id="KW-1185">Reference proteome</keyword>
<dbReference type="CDD" id="cd03812">
    <property type="entry name" value="GT4_CapH-like"/>
    <property type="match status" value="1"/>
</dbReference>
<evidence type="ECO:0000259" key="1">
    <source>
        <dbReference type="Pfam" id="PF00534"/>
    </source>
</evidence>
<dbReference type="PANTHER" id="PTHR45947:SF3">
    <property type="entry name" value="SULFOQUINOVOSYL TRANSFERASE SQD2"/>
    <property type="match status" value="1"/>
</dbReference>
<dbReference type="SUPFAM" id="SSF53756">
    <property type="entry name" value="UDP-Glycosyltransferase/glycogen phosphorylase"/>
    <property type="match status" value="1"/>
</dbReference>
<dbReference type="EMBL" id="QJTJ01000032">
    <property type="protein sequence ID" value="PYF03258.1"/>
    <property type="molecule type" value="Genomic_DNA"/>
</dbReference>
<reference evidence="3 4" key="1">
    <citation type="submission" date="2018-06" db="EMBL/GenBank/DDBJ databases">
        <title>Genomic Encyclopedia of Archaeal and Bacterial Type Strains, Phase II (KMG-II): from individual species to whole genera.</title>
        <authorList>
            <person name="Goeker M."/>
        </authorList>
    </citation>
    <scope>NUCLEOTIDE SEQUENCE [LARGE SCALE GENOMIC DNA]</scope>
    <source>
        <strain evidence="3 4">KACC 16626</strain>
    </source>
</reference>
<dbReference type="OrthoDB" id="9797829at2"/>
<keyword evidence="3" id="KW-0808">Transferase</keyword>
<evidence type="ECO:0000313" key="4">
    <source>
        <dbReference type="Proteomes" id="UP000247416"/>
    </source>
</evidence>
<dbReference type="InterPro" id="IPR001296">
    <property type="entry name" value="Glyco_trans_1"/>
</dbReference>
<feature type="domain" description="Glycosyl transferase family 1" evidence="1">
    <location>
        <begin position="185"/>
        <end position="328"/>
    </location>
</feature>
<proteinExistence type="predicted"/>
<dbReference type="Pfam" id="PF00534">
    <property type="entry name" value="Glycos_transf_1"/>
    <property type="match status" value="1"/>
</dbReference>
<dbReference type="PANTHER" id="PTHR45947">
    <property type="entry name" value="SULFOQUINOVOSYL TRANSFERASE SQD2"/>
    <property type="match status" value="1"/>
</dbReference>
<protein>
    <submittedName>
        <fullName evidence="3">Glycosyltransferase involved in cell wall biosynthesis</fullName>
    </submittedName>
</protein>
<dbReference type="Pfam" id="PF13439">
    <property type="entry name" value="Glyco_transf_4"/>
    <property type="match status" value="1"/>
</dbReference>
<sequence>MEPVRILQFGMSPNPGGVESFIMNYYRNIDRDKVQFDFVKMYNQIAYEEEIESLGGKIHNISFFKNHPIRNYYDIRKLIKKQNYKIVHVNMLSAAYIIPLIAAKKSGVNYIIAHSHNSSTSPGLVRNLLNFLNKSKLQRNANHFFACSTLAGNWMFGNASKQGINIINNAIDVSQYKYDSSIRAKLKKELNLEGKFVIGHVGRFQYQKNHEFLIDIFSEVHKRDSNAFLLLVGDGELMENMKKKVNLLGISDAVKFLGKRSDVNELMNCMDIFLLPSHYEGLPVVAVEAQTSGLRCILSDVITTETNISGQVEFMSLKLSAQEWAEQILSNQFKNDRENAYKKTINAVYDIKSSAKSLEDFYLSFE</sequence>
<feature type="domain" description="Glycosyltransferase subfamily 4-like N-terminal" evidence="2">
    <location>
        <begin position="15"/>
        <end position="174"/>
    </location>
</feature>
<evidence type="ECO:0000313" key="3">
    <source>
        <dbReference type="EMBL" id="PYF03258.1"/>
    </source>
</evidence>
<dbReference type="InterPro" id="IPR050194">
    <property type="entry name" value="Glycosyltransferase_grp1"/>
</dbReference>
<gene>
    <name evidence="3" type="ORF">BJ095_1328</name>
</gene>
<dbReference type="RefSeq" id="WP_107932889.1">
    <property type="nucleotide sequence ID" value="NZ_PYWJ01000004.1"/>
</dbReference>
<dbReference type="Proteomes" id="UP000247416">
    <property type="component" value="Unassembled WGS sequence"/>
</dbReference>
<dbReference type="AlphaFoldDB" id="A0A318TJF4"/>
<dbReference type="InterPro" id="IPR028098">
    <property type="entry name" value="Glyco_trans_4-like_N"/>
</dbReference>
<dbReference type="Gene3D" id="3.40.50.2000">
    <property type="entry name" value="Glycogen Phosphorylase B"/>
    <property type="match status" value="2"/>
</dbReference>
<organism evidence="3 4">
    <name type="scientific">Ureibacillus chungkukjangi</name>
    <dbReference type="NCBI Taxonomy" id="1202712"/>
    <lineage>
        <taxon>Bacteria</taxon>
        <taxon>Bacillati</taxon>
        <taxon>Bacillota</taxon>
        <taxon>Bacilli</taxon>
        <taxon>Bacillales</taxon>
        <taxon>Caryophanaceae</taxon>
        <taxon>Ureibacillus</taxon>
    </lineage>
</organism>
<accession>A0A318TJF4</accession>
<name>A0A318TJF4_9BACL</name>